<keyword evidence="2" id="KW-1185">Reference proteome</keyword>
<comment type="caution">
    <text evidence="1">The sequence shown here is derived from an EMBL/GenBank/DDBJ whole genome shotgun (WGS) entry which is preliminary data.</text>
</comment>
<protein>
    <recommendedName>
        <fullName evidence="3">NTP pyrophosphohydrolase</fullName>
    </recommendedName>
</protein>
<dbReference type="AlphaFoldDB" id="A0A931CJS2"/>
<proteinExistence type="predicted"/>
<dbReference type="Proteomes" id="UP000598146">
    <property type="component" value="Unassembled WGS sequence"/>
</dbReference>
<organism evidence="1 2">
    <name type="scientific">Actinoplanes aureus</name>
    <dbReference type="NCBI Taxonomy" id="2792083"/>
    <lineage>
        <taxon>Bacteria</taxon>
        <taxon>Bacillati</taxon>
        <taxon>Actinomycetota</taxon>
        <taxon>Actinomycetes</taxon>
        <taxon>Micromonosporales</taxon>
        <taxon>Micromonosporaceae</taxon>
        <taxon>Actinoplanes</taxon>
    </lineage>
</organism>
<evidence type="ECO:0000313" key="1">
    <source>
        <dbReference type="EMBL" id="MBG0567468.1"/>
    </source>
</evidence>
<evidence type="ECO:0000313" key="2">
    <source>
        <dbReference type="Proteomes" id="UP000598146"/>
    </source>
</evidence>
<reference evidence="1" key="1">
    <citation type="submission" date="2020-11" db="EMBL/GenBank/DDBJ databases">
        <title>Isolation and identification of active actinomycetes.</title>
        <authorList>
            <person name="Sun X."/>
        </authorList>
    </citation>
    <scope>NUCLEOTIDE SEQUENCE</scope>
    <source>
        <strain evidence="1">NEAU-A11</strain>
    </source>
</reference>
<accession>A0A931CJS2</accession>
<name>A0A931CJS2_9ACTN</name>
<gene>
    <name evidence="1" type="ORF">I4J89_39080</name>
</gene>
<sequence length="128" mass="13266">MSAEVVPLIVVDGANVVGSVPDGWWRDRAGAAARLRDRLAAVPAAGLSDVPAPVEVVLVVEGRAREIAQAAEGVRVERATGSGDDKIIDVVRASAANRRTIVVTADRGLRTRALALGAEVRGPSSVPR</sequence>
<evidence type="ECO:0008006" key="3">
    <source>
        <dbReference type="Google" id="ProtNLM"/>
    </source>
</evidence>
<dbReference type="EMBL" id="JADQTO010000027">
    <property type="protein sequence ID" value="MBG0567468.1"/>
    <property type="molecule type" value="Genomic_DNA"/>
</dbReference>